<evidence type="ECO:0000313" key="9">
    <source>
        <dbReference type="EMBL" id="GAA4491273.1"/>
    </source>
</evidence>
<feature type="transmembrane region" description="Helical" evidence="7">
    <location>
        <begin position="360"/>
        <end position="381"/>
    </location>
</feature>
<dbReference type="EMBL" id="BAABHF010000016">
    <property type="protein sequence ID" value="GAA4491273.1"/>
    <property type="molecule type" value="Genomic_DNA"/>
</dbReference>
<feature type="compositionally biased region" description="Low complexity" evidence="6">
    <location>
        <begin position="1"/>
        <end position="30"/>
    </location>
</feature>
<keyword evidence="4" id="KW-0720">Serine protease</keyword>
<comment type="caution">
    <text evidence="5">Lacks conserved residue(s) required for the propagation of feature annotation.</text>
</comment>
<evidence type="ECO:0000256" key="7">
    <source>
        <dbReference type="SAM" id="Phobius"/>
    </source>
</evidence>
<name>A0ABP8PRT5_9ACTN</name>
<proteinExistence type="inferred from homology"/>
<dbReference type="InterPro" id="IPR036852">
    <property type="entry name" value="Peptidase_S8/S53_dom_sf"/>
</dbReference>
<sequence length="408" mass="40252">MFLGEAAGPAGAAPTPAPRPSATASSPGATDLPLMPAQLGFDAPCTGPSHATVTRVPWPQVYLGLDRAWTLSTGRDVTIGVVGTGVDDAGALSGRVRSLTPVAGGETEPADCVGHGTFVAALAAASRRPGVGFAGAAPDATLLAVRATEPDGTTTGKELARGLRAAVGGGARVVVVASSVTADDRDLAAAVTDAARHDVVVVAPASVQASTASSVRAWPAAYPAAVSVAGIAPGGALGAPPADGARTDLLAPGYQVMSVGPGGAGNFAGSDDAFAAAYVAGTAALVRSYRPGLSAVEVVRRLEETAAHPGGVLPHPSAGYGAVDPYAAVADVVAEPYRPGLAAPLRLRHTNAAGSPGRTALWLTAVLLAAVAALGAVAVAVPRGRARRWRPDGVPAVRTASTLEKSEE</sequence>
<dbReference type="InterPro" id="IPR000209">
    <property type="entry name" value="Peptidase_S8/S53_dom"/>
</dbReference>
<dbReference type="PROSITE" id="PS51892">
    <property type="entry name" value="SUBTILASE"/>
    <property type="match status" value="1"/>
</dbReference>
<gene>
    <name evidence="9" type="ORF">GCM10023191_024970</name>
</gene>
<keyword evidence="2" id="KW-0645">Protease</keyword>
<evidence type="ECO:0000256" key="4">
    <source>
        <dbReference type="ARBA" id="ARBA00022825"/>
    </source>
</evidence>
<keyword evidence="7" id="KW-0812">Transmembrane</keyword>
<organism evidence="9 10">
    <name type="scientific">Actinoallomurus oryzae</name>
    <dbReference type="NCBI Taxonomy" id="502180"/>
    <lineage>
        <taxon>Bacteria</taxon>
        <taxon>Bacillati</taxon>
        <taxon>Actinomycetota</taxon>
        <taxon>Actinomycetes</taxon>
        <taxon>Streptosporangiales</taxon>
        <taxon>Thermomonosporaceae</taxon>
        <taxon>Actinoallomurus</taxon>
    </lineage>
</organism>
<evidence type="ECO:0000313" key="10">
    <source>
        <dbReference type="Proteomes" id="UP001500503"/>
    </source>
</evidence>
<feature type="region of interest" description="Disordered" evidence="6">
    <location>
        <begin position="1"/>
        <end position="35"/>
    </location>
</feature>
<dbReference type="InterPro" id="IPR015500">
    <property type="entry name" value="Peptidase_S8_subtilisin-rel"/>
</dbReference>
<keyword evidence="10" id="KW-1185">Reference proteome</keyword>
<evidence type="ECO:0000259" key="8">
    <source>
        <dbReference type="Pfam" id="PF00082"/>
    </source>
</evidence>
<dbReference type="Pfam" id="PF00082">
    <property type="entry name" value="Peptidase_S8"/>
    <property type="match status" value="1"/>
</dbReference>
<dbReference type="PANTHER" id="PTHR43806">
    <property type="entry name" value="PEPTIDASE S8"/>
    <property type="match status" value="1"/>
</dbReference>
<keyword evidence="7" id="KW-0472">Membrane</keyword>
<dbReference type="PRINTS" id="PR00723">
    <property type="entry name" value="SUBTILISIN"/>
</dbReference>
<evidence type="ECO:0000256" key="2">
    <source>
        <dbReference type="ARBA" id="ARBA00022670"/>
    </source>
</evidence>
<dbReference type="InterPro" id="IPR050131">
    <property type="entry name" value="Peptidase_S8_subtilisin-like"/>
</dbReference>
<keyword evidence="7" id="KW-1133">Transmembrane helix</keyword>
<evidence type="ECO:0000256" key="3">
    <source>
        <dbReference type="ARBA" id="ARBA00022801"/>
    </source>
</evidence>
<evidence type="ECO:0000256" key="1">
    <source>
        <dbReference type="ARBA" id="ARBA00011073"/>
    </source>
</evidence>
<comment type="caution">
    <text evidence="9">The sequence shown here is derived from an EMBL/GenBank/DDBJ whole genome shotgun (WGS) entry which is preliminary data.</text>
</comment>
<keyword evidence="3" id="KW-0378">Hydrolase</keyword>
<protein>
    <recommendedName>
        <fullName evidence="8">Peptidase S8/S53 domain-containing protein</fullName>
    </recommendedName>
</protein>
<dbReference type="Gene3D" id="3.40.50.200">
    <property type="entry name" value="Peptidase S8/S53 domain"/>
    <property type="match status" value="1"/>
</dbReference>
<dbReference type="PANTHER" id="PTHR43806:SF11">
    <property type="entry name" value="CEREVISIN-RELATED"/>
    <property type="match status" value="1"/>
</dbReference>
<dbReference type="SUPFAM" id="SSF52743">
    <property type="entry name" value="Subtilisin-like"/>
    <property type="match status" value="1"/>
</dbReference>
<dbReference type="Proteomes" id="UP001500503">
    <property type="component" value="Unassembled WGS sequence"/>
</dbReference>
<comment type="similarity">
    <text evidence="1 5">Belongs to the peptidase S8 family.</text>
</comment>
<accession>A0ABP8PRT5</accession>
<evidence type="ECO:0000256" key="6">
    <source>
        <dbReference type="SAM" id="MobiDB-lite"/>
    </source>
</evidence>
<reference evidence="10" key="1">
    <citation type="journal article" date="2019" name="Int. J. Syst. Evol. Microbiol.">
        <title>The Global Catalogue of Microorganisms (GCM) 10K type strain sequencing project: providing services to taxonomists for standard genome sequencing and annotation.</title>
        <authorList>
            <consortium name="The Broad Institute Genomics Platform"/>
            <consortium name="The Broad Institute Genome Sequencing Center for Infectious Disease"/>
            <person name="Wu L."/>
            <person name="Ma J."/>
        </authorList>
    </citation>
    <scope>NUCLEOTIDE SEQUENCE [LARGE SCALE GENOMIC DNA]</scope>
    <source>
        <strain evidence="10">JCM 17933</strain>
    </source>
</reference>
<feature type="domain" description="Peptidase S8/S53" evidence="8">
    <location>
        <begin position="74"/>
        <end position="320"/>
    </location>
</feature>
<evidence type="ECO:0000256" key="5">
    <source>
        <dbReference type="PROSITE-ProRule" id="PRU01240"/>
    </source>
</evidence>